<proteinExistence type="predicted"/>
<dbReference type="EMBL" id="MRZV01000211">
    <property type="protein sequence ID" value="PIK55549.1"/>
    <property type="molecule type" value="Genomic_DNA"/>
</dbReference>
<name>A0A2G8L5J5_STIJA</name>
<keyword evidence="2" id="KW-1185">Reference proteome</keyword>
<protein>
    <submittedName>
        <fullName evidence="1">Uncharacterized protein</fullName>
    </submittedName>
</protein>
<gene>
    <name evidence="1" type="ORF">BSL78_07554</name>
</gene>
<organism evidence="1 2">
    <name type="scientific">Stichopus japonicus</name>
    <name type="common">Sea cucumber</name>
    <dbReference type="NCBI Taxonomy" id="307972"/>
    <lineage>
        <taxon>Eukaryota</taxon>
        <taxon>Metazoa</taxon>
        <taxon>Echinodermata</taxon>
        <taxon>Eleutherozoa</taxon>
        <taxon>Echinozoa</taxon>
        <taxon>Holothuroidea</taxon>
        <taxon>Aspidochirotacea</taxon>
        <taxon>Aspidochirotida</taxon>
        <taxon>Stichopodidae</taxon>
        <taxon>Apostichopus</taxon>
    </lineage>
</organism>
<evidence type="ECO:0000313" key="1">
    <source>
        <dbReference type="EMBL" id="PIK55549.1"/>
    </source>
</evidence>
<sequence length="171" mass="19093">MVLPPHTTLDCGKRGEERQCGLYCVPPYTFTSPPANVYTCGPTTNFSWSDGARFGDDVVLPGCTARIRRSAVKIEVQIHLPGLTCESERDQLEAEDQLSLQLQKWKKEIPCLFQELCIISEVAVSNCHPETSYPRLFHSLANVARAVISLVQNVNNTQGDDNTGIYFQYPD</sequence>
<evidence type="ECO:0000313" key="2">
    <source>
        <dbReference type="Proteomes" id="UP000230750"/>
    </source>
</evidence>
<reference evidence="1 2" key="1">
    <citation type="journal article" date="2017" name="PLoS Biol.">
        <title>The sea cucumber genome provides insights into morphological evolution and visceral regeneration.</title>
        <authorList>
            <person name="Zhang X."/>
            <person name="Sun L."/>
            <person name="Yuan J."/>
            <person name="Sun Y."/>
            <person name="Gao Y."/>
            <person name="Zhang L."/>
            <person name="Li S."/>
            <person name="Dai H."/>
            <person name="Hamel J.F."/>
            <person name="Liu C."/>
            <person name="Yu Y."/>
            <person name="Liu S."/>
            <person name="Lin W."/>
            <person name="Guo K."/>
            <person name="Jin S."/>
            <person name="Xu P."/>
            <person name="Storey K.B."/>
            <person name="Huan P."/>
            <person name="Zhang T."/>
            <person name="Zhou Y."/>
            <person name="Zhang J."/>
            <person name="Lin C."/>
            <person name="Li X."/>
            <person name="Xing L."/>
            <person name="Huo D."/>
            <person name="Sun M."/>
            <person name="Wang L."/>
            <person name="Mercier A."/>
            <person name="Li F."/>
            <person name="Yang H."/>
            <person name="Xiang J."/>
        </authorList>
    </citation>
    <scope>NUCLEOTIDE SEQUENCE [LARGE SCALE GENOMIC DNA]</scope>
    <source>
        <strain evidence="1">Shaxun</strain>
        <tissue evidence="1">Muscle</tissue>
    </source>
</reference>
<accession>A0A2G8L5J5</accession>
<dbReference type="Proteomes" id="UP000230750">
    <property type="component" value="Unassembled WGS sequence"/>
</dbReference>
<comment type="caution">
    <text evidence="1">The sequence shown here is derived from an EMBL/GenBank/DDBJ whole genome shotgun (WGS) entry which is preliminary data.</text>
</comment>
<dbReference type="AlphaFoldDB" id="A0A2G8L5J5"/>